<feature type="region of interest" description="Disordered" evidence="1">
    <location>
        <begin position="17"/>
        <end position="77"/>
    </location>
</feature>
<sequence>MIGKAFTRPGVSIRARSVLGGTNIPGPSRPPHIQRRGFAGLKPPQNSHKLNVGISSRENKGEGRQTKDLFQDNHGNPNQSFFYGELRVLC</sequence>
<keyword evidence="3" id="KW-1185">Reference proteome</keyword>
<accession>A0AAV3P5G6</accession>
<proteinExistence type="predicted"/>
<gene>
    <name evidence="2" type="ORF">LIER_36390</name>
</gene>
<organism evidence="2 3">
    <name type="scientific">Lithospermum erythrorhizon</name>
    <name type="common">Purple gromwell</name>
    <name type="synonym">Lithospermum officinale var. erythrorhizon</name>
    <dbReference type="NCBI Taxonomy" id="34254"/>
    <lineage>
        <taxon>Eukaryota</taxon>
        <taxon>Viridiplantae</taxon>
        <taxon>Streptophyta</taxon>
        <taxon>Embryophyta</taxon>
        <taxon>Tracheophyta</taxon>
        <taxon>Spermatophyta</taxon>
        <taxon>Magnoliopsida</taxon>
        <taxon>eudicotyledons</taxon>
        <taxon>Gunneridae</taxon>
        <taxon>Pentapetalae</taxon>
        <taxon>asterids</taxon>
        <taxon>lamiids</taxon>
        <taxon>Boraginales</taxon>
        <taxon>Boraginaceae</taxon>
        <taxon>Boraginoideae</taxon>
        <taxon>Lithospermeae</taxon>
        <taxon>Lithospermum</taxon>
    </lineage>
</organism>
<protein>
    <submittedName>
        <fullName evidence="2">Uncharacterized protein</fullName>
    </submittedName>
</protein>
<comment type="caution">
    <text evidence="2">The sequence shown here is derived from an EMBL/GenBank/DDBJ whole genome shotgun (WGS) entry which is preliminary data.</text>
</comment>
<evidence type="ECO:0000313" key="3">
    <source>
        <dbReference type="Proteomes" id="UP001454036"/>
    </source>
</evidence>
<evidence type="ECO:0000256" key="1">
    <source>
        <dbReference type="SAM" id="MobiDB-lite"/>
    </source>
</evidence>
<evidence type="ECO:0000313" key="2">
    <source>
        <dbReference type="EMBL" id="GAA0146829.1"/>
    </source>
</evidence>
<reference evidence="2 3" key="1">
    <citation type="submission" date="2024-01" db="EMBL/GenBank/DDBJ databases">
        <title>The complete chloroplast genome sequence of Lithospermum erythrorhizon: insights into the phylogenetic relationship among Boraginaceae species and the maternal lineages of purple gromwells.</title>
        <authorList>
            <person name="Okada T."/>
            <person name="Watanabe K."/>
        </authorList>
    </citation>
    <scope>NUCLEOTIDE SEQUENCE [LARGE SCALE GENOMIC DNA]</scope>
</reference>
<dbReference type="Proteomes" id="UP001454036">
    <property type="component" value="Unassembled WGS sequence"/>
</dbReference>
<dbReference type="AlphaFoldDB" id="A0AAV3P5G6"/>
<feature type="compositionally biased region" description="Polar residues" evidence="1">
    <location>
        <begin position="44"/>
        <end position="56"/>
    </location>
</feature>
<name>A0AAV3P5G6_LITER</name>
<feature type="compositionally biased region" description="Basic and acidic residues" evidence="1">
    <location>
        <begin position="57"/>
        <end position="71"/>
    </location>
</feature>
<dbReference type="EMBL" id="BAABME010016644">
    <property type="protein sequence ID" value="GAA0146829.1"/>
    <property type="molecule type" value="Genomic_DNA"/>
</dbReference>